<sequence>MSKRQEQNYRAQLGKGVKGFAKKLHKKKFWGAILQFHSSRRLQSAQAKVMRLQVFSPSFLP</sequence>
<dbReference type="AlphaFoldDB" id="A0A1V4ARN6"/>
<evidence type="ECO:0000313" key="2">
    <source>
        <dbReference type="Proteomes" id="UP000189681"/>
    </source>
</evidence>
<comment type="caution">
    <text evidence="1">The sequence shown here is derived from an EMBL/GenBank/DDBJ whole genome shotgun (WGS) entry which is preliminary data.</text>
</comment>
<name>A0A1V4ARN6_9BACT</name>
<dbReference type="EMBL" id="AYTS01000115">
    <property type="protein sequence ID" value="OOP55798.1"/>
    <property type="molecule type" value="Genomic_DNA"/>
</dbReference>
<protein>
    <submittedName>
        <fullName evidence="1">Uncharacterized protein</fullName>
    </submittedName>
</protein>
<organism evidence="1 2">
    <name type="scientific">Candidatus Brocadia carolinensis</name>
    <dbReference type="NCBI Taxonomy" id="1004156"/>
    <lineage>
        <taxon>Bacteria</taxon>
        <taxon>Pseudomonadati</taxon>
        <taxon>Planctomycetota</taxon>
        <taxon>Candidatus Brocadiia</taxon>
        <taxon>Candidatus Brocadiales</taxon>
        <taxon>Candidatus Brocadiaceae</taxon>
        <taxon>Candidatus Brocadia</taxon>
    </lineage>
</organism>
<proteinExistence type="predicted"/>
<evidence type="ECO:0000313" key="1">
    <source>
        <dbReference type="EMBL" id="OOP55798.1"/>
    </source>
</evidence>
<reference evidence="1 2" key="1">
    <citation type="journal article" date="2017" name="Water Res.">
        <title>Discovery and metagenomic analysis of an anammox bacterial enrichment related to Candidatus "Brocadia caroliniensis" in a full-scale glycerol-fed nitritation-denitritation separate centrate treatment process.</title>
        <authorList>
            <person name="Park H."/>
            <person name="Brotto A.C."/>
            <person name="van Loosdrecht M.C."/>
            <person name="Chandran K."/>
        </authorList>
    </citation>
    <scope>NUCLEOTIDE SEQUENCE [LARGE SCALE GENOMIC DNA]</scope>
    <source>
        <strain evidence="1">26THWARD</strain>
    </source>
</reference>
<gene>
    <name evidence="1" type="ORF">AYP45_12680</name>
</gene>
<dbReference type="Proteomes" id="UP000189681">
    <property type="component" value="Unassembled WGS sequence"/>
</dbReference>
<accession>A0A1V4ARN6</accession>
<dbReference type="STRING" id="1004156.AYP45_12680"/>